<evidence type="ECO:0000259" key="2">
    <source>
        <dbReference type="Pfam" id="PF04909"/>
    </source>
</evidence>
<dbReference type="PANTHER" id="PTHR35563">
    <property type="entry name" value="BARREL METAL-DEPENDENT HYDROLASE, PUTATIVE (AFU_ORTHOLOGUE AFUA_1G16240)-RELATED"/>
    <property type="match status" value="1"/>
</dbReference>
<dbReference type="EMBL" id="CP036261">
    <property type="protein sequence ID" value="QDS86092.1"/>
    <property type="molecule type" value="Genomic_DNA"/>
</dbReference>
<dbReference type="SUPFAM" id="SSF51556">
    <property type="entry name" value="Metallo-dependent hydrolases"/>
    <property type="match status" value="1"/>
</dbReference>
<evidence type="ECO:0000313" key="3">
    <source>
        <dbReference type="EMBL" id="QDS86092.1"/>
    </source>
</evidence>
<feature type="chain" id="PRO_5022239139" evidence="1">
    <location>
        <begin position="20"/>
        <end position="298"/>
    </location>
</feature>
<reference evidence="3 4" key="1">
    <citation type="submission" date="2019-02" db="EMBL/GenBank/DDBJ databases">
        <title>Deep-cultivation of Planctomycetes and their phenomic and genomic characterization uncovers novel biology.</title>
        <authorList>
            <person name="Wiegand S."/>
            <person name="Jogler M."/>
            <person name="Boedeker C."/>
            <person name="Pinto D."/>
            <person name="Vollmers J."/>
            <person name="Rivas-Marin E."/>
            <person name="Kohn T."/>
            <person name="Peeters S.H."/>
            <person name="Heuer A."/>
            <person name="Rast P."/>
            <person name="Oberbeckmann S."/>
            <person name="Bunk B."/>
            <person name="Jeske O."/>
            <person name="Meyerdierks A."/>
            <person name="Storesund J.E."/>
            <person name="Kallscheuer N."/>
            <person name="Luecker S."/>
            <person name="Lage O.M."/>
            <person name="Pohl T."/>
            <person name="Merkel B.J."/>
            <person name="Hornburger P."/>
            <person name="Mueller R.-W."/>
            <person name="Bruemmer F."/>
            <person name="Labrenz M."/>
            <person name="Spormann A.M."/>
            <person name="Op den Camp H."/>
            <person name="Overmann J."/>
            <person name="Amann R."/>
            <person name="Jetten M.S.M."/>
            <person name="Mascher T."/>
            <person name="Medema M.H."/>
            <person name="Devos D.P."/>
            <person name="Kaster A.-K."/>
            <person name="Ovreas L."/>
            <person name="Rohde M."/>
            <person name="Galperin M.Y."/>
            <person name="Jogler C."/>
        </authorList>
    </citation>
    <scope>NUCLEOTIDE SEQUENCE [LARGE SCALE GENOMIC DNA]</scope>
    <source>
        <strain evidence="3 4">EC9</strain>
    </source>
</reference>
<dbReference type="PANTHER" id="PTHR35563:SF2">
    <property type="entry name" value="BARREL METAL-DEPENDENT HYDROLASE, PUTATIVE (AFU_ORTHOLOGUE AFUA_1G16240)-RELATED"/>
    <property type="match status" value="1"/>
</dbReference>
<protein>
    <submittedName>
        <fullName evidence="3">4-sulfomuconolactone hydrolase</fullName>
        <ecNumber evidence="3">3.1.1.92</ecNumber>
    </submittedName>
</protein>
<name>A0A517LTZ1_9BACT</name>
<dbReference type="Pfam" id="PF04909">
    <property type="entry name" value="Amidohydro_2"/>
    <property type="match status" value="1"/>
</dbReference>
<accession>A0A517LTZ1</accession>
<dbReference type="InterPro" id="IPR032466">
    <property type="entry name" value="Metal_Hydrolase"/>
</dbReference>
<dbReference type="Gene3D" id="3.20.20.140">
    <property type="entry name" value="Metal-dependent hydrolases"/>
    <property type="match status" value="1"/>
</dbReference>
<evidence type="ECO:0000313" key="4">
    <source>
        <dbReference type="Proteomes" id="UP000319557"/>
    </source>
</evidence>
<evidence type="ECO:0000256" key="1">
    <source>
        <dbReference type="SAM" id="SignalP"/>
    </source>
</evidence>
<dbReference type="InterPro" id="IPR006680">
    <property type="entry name" value="Amidohydro-rel"/>
</dbReference>
<dbReference type="Proteomes" id="UP000319557">
    <property type="component" value="Chromosome"/>
</dbReference>
<keyword evidence="4" id="KW-1185">Reference proteome</keyword>
<dbReference type="EC" id="3.1.1.92" evidence="3"/>
<keyword evidence="1" id="KW-0732">Signal</keyword>
<organism evidence="3 4">
    <name type="scientific">Rosistilla ulvae</name>
    <dbReference type="NCBI Taxonomy" id="1930277"/>
    <lineage>
        <taxon>Bacteria</taxon>
        <taxon>Pseudomonadati</taxon>
        <taxon>Planctomycetota</taxon>
        <taxon>Planctomycetia</taxon>
        <taxon>Pirellulales</taxon>
        <taxon>Pirellulaceae</taxon>
        <taxon>Rosistilla</taxon>
    </lineage>
</organism>
<keyword evidence="3" id="KW-0378">Hydrolase</keyword>
<dbReference type="GO" id="GO:0102998">
    <property type="term" value="F:4-sulfomuconolactone hydrolase activity"/>
    <property type="evidence" value="ECO:0007669"/>
    <property type="project" value="UniProtKB-EC"/>
</dbReference>
<feature type="domain" description="Amidohydrolase-related" evidence="2">
    <location>
        <begin position="27"/>
        <end position="296"/>
    </location>
</feature>
<sequence precursor="true">MGVIAAGLAVSTSLSVAHAASDTSMVVDAHLHCFAGPDDARFPYHQNAPYRPSQAATPEFLLERMDGAGVDHAIVVHPEPYQDDHRYLEHCIEVGKGRLKGTCLFFADQPDSLQRLPQFLRQHEEHIVATRLHAYAPGRLPPWGTPELDRLWSIATDAGVAMQIHLEPRYAERLDPYIRRYRETQVIIDHLGRPMQGTPEEHAVVLRWSELPNTVMKLAAIPDQNKYPHRDVKPVVRRLAELWGAERLIYGGGFNAESTDASYRQYRQQIAQILPAFSDEDRSKVLGGNAARLFGFDT</sequence>
<dbReference type="InterPro" id="IPR052358">
    <property type="entry name" value="Aro_Compnd_Degr_Hydrolases"/>
</dbReference>
<gene>
    <name evidence="3" type="ORF">EC9_02500</name>
</gene>
<dbReference type="AlphaFoldDB" id="A0A517LTZ1"/>
<dbReference type="KEGG" id="ruv:EC9_02500"/>
<feature type="signal peptide" evidence="1">
    <location>
        <begin position="1"/>
        <end position="19"/>
    </location>
</feature>
<proteinExistence type="predicted"/>